<dbReference type="GO" id="GO:0006313">
    <property type="term" value="P:DNA transposition"/>
    <property type="evidence" value="ECO:0007669"/>
    <property type="project" value="InterPro"/>
</dbReference>
<gene>
    <name evidence="2" type="ORF">BN77_p30137</name>
</gene>
<reference evidence="2 3" key="1">
    <citation type="journal article" date="2013" name="Genome Announc.">
        <title>Draft Genome Sequence of Rhizobium mesoamericanum STM3625, a Nitrogen-Fixing Symbiont of Mimosa pudica Isolated in French Guiana (South America).</title>
        <authorList>
            <person name="Moulin L."/>
            <person name="Mornico D."/>
            <person name="Melkonian R."/>
            <person name="Klonowska A."/>
        </authorList>
    </citation>
    <scope>NUCLEOTIDE SEQUENCE [LARGE SCALE GENOMIC DNA]</scope>
    <source>
        <strain evidence="2 3">STM3625</strain>
    </source>
</reference>
<evidence type="ECO:0000313" key="2">
    <source>
        <dbReference type="EMBL" id="CCM79703.1"/>
    </source>
</evidence>
<organism evidence="2 3">
    <name type="scientific">Rhizobium mesoamericanum STM3625</name>
    <dbReference type="NCBI Taxonomy" id="1211777"/>
    <lineage>
        <taxon>Bacteria</taxon>
        <taxon>Pseudomonadati</taxon>
        <taxon>Pseudomonadota</taxon>
        <taxon>Alphaproteobacteria</taxon>
        <taxon>Hyphomicrobiales</taxon>
        <taxon>Rhizobiaceae</taxon>
        <taxon>Rhizobium/Agrobacterium group</taxon>
        <taxon>Rhizobium</taxon>
    </lineage>
</organism>
<dbReference type="GO" id="GO:0003677">
    <property type="term" value="F:DNA binding"/>
    <property type="evidence" value="ECO:0007669"/>
    <property type="project" value="InterPro"/>
</dbReference>
<dbReference type="InterPro" id="IPR002559">
    <property type="entry name" value="Transposase_11"/>
</dbReference>
<feature type="domain" description="Transposase IS4-like" evidence="1">
    <location>
        <begin position="2"/>
        <end position="58"/>
    </location>
</feature>
<protein>
    <submittedName>
        <fullName evidence="2">Transposase</fullName>
    </submittedName>
</protein>
<keyword evidence="3" id="KW-1185">Reference proteome</keyword>
<dbReference type="PANTHER" id="PTHR30007:SF0">
    <property type="entry name" value="TRANSPOSASE"/>
    <property type="match status" value="1"/>
</dbReference>
<proteinExistence type="predicted"/>
<evidence type="ECO:0000259" key="1">
    <source>
        <dbReference type="Pfam" id="PF01609"/>
    </source>
</evidence>
<accession>K0Q083</accession>
<dbReference type="Pfam" id="PF01609">
    <property type="entry name" value="DDE_Tnp_1"/>
    <property type="match status" value="1"/>
</dbReference>
<comment type="caution">
    <text evidence="2">The sequence shown here is derived from an EMBL/GenBank/DDBJ whole genome shotgun (WGS) entry which is preliminary data.</text>
</comment>
<sequence length="68" mass="8329">MEIVKRSDHAKAFTVLPRRWVVERTFAWLGRCRRLAKDWERSIASAEAWITIAHIRMLTRRLARYRYR</sequence>
<dbReference type="PANTHER" id="PTHR30007">
    <property type="entry name" value="PHP DOMAIN PROTEIN"/>
    <property type="match status" value="1"/>
</dbReference>
<dbReference type="Proteomes" id="UP000009319">
    <property type="component" value="Unassembled WGS sequence"/>
</dbReference>
<dbReference type="RefSeq" id="WP_007538660.1">
    <property type="nucleotide sequence ID" value="NZ_HF536774.1"/>
</dbReference>
<evidence type="ECO:0000313" key="3">
    <source>
        <dbReference type="Proteomes" id="UP000009319"/>
    </source>
</evidence>
<dbReference type="EMBL" id="CANI01000056">
    <property type="protein sequence ID" value="CCM79703.1"/>
    <property type="molecule type" value="Genomic_DNA"/>
</dbReference>
<dbReference type="eggNOG" id="COG3293">
    <property type="taxonomic scope" value="Bacteria"/>
</dbReference>
<dbReference type="GO" id="GO:0004803">
    <property type="term" value="F:transposase activity"/>
    <property type="evidence" value="ECO:0007669"/>
    <property type="project" value="InterPro"/>
</dbReference>
<dbReference type="AlphaFoldDB" id="K0Q083"/>
<dbReference type="STRING" id="1211777.BN77_p30137"/>
<dbReference type="HOGENOM" id="CLU_055261_0_3_5"/>
<name>K0Q083_9HYPH</name>